<dbReference type="InterPro" id="IPR036397">
    <property type="entry name" value="RNaseH_sf"/>
</dbReference>
<proteinExistence type="predicted"/>
<dbReference type="GO" id="GO:0003676">
    <property type="term" value="F:nucleic acid binding"/>
    <property type="evidence" value="ECO:0007669"/>
    <property type="project" value="InterPro"/>
</dbReference>
<evidence type="ECO:0000313" key="3">
    <source>
        <dbReference type="EMBL" id="UUX59150.1"/>
    </source>
</evidence>
<dbReference type="PANTHER" id="PTHR46889">
    <property type="entry name" value="TRANSPOSASE INSF FOR INSERTION SEQUENCE IS3B-RELATED"/>
    <property type="match status" value="1"/>
</dbReference>
<evidence type="ECO:0000259" key="2">
    <source>
        <dbReference type="PROSITE" id="PS50994"/>
    </source>
</evidence>
<dbReference type="InterPro" id="IPR025948">
    <property type="entry name" value="HTH-like_dom"/>
</dbReference>
<dbReference type="Pfam" id="PF13333">
    <property type="entry name" value="rve_2"/>
    <property type="match status" value="1"/>
</dbReference>
<comment type="function">
    <text evidence="1">Involved in the transposition of the insertion sequence.</text>
</comment>
<dbReference type="PANTHER" id="PTHR46889:SF4">
    <property type="entry name" value="TRANSPOSASE INSO FOR INSERTION SEQUENCE ELEMENT IS911B-RELATED"/>
    <property type="match status" value="1"/>
</dbReference>
<gene>
    <name evidence="3" type="ORF">NUH22_00420</name>
</gene>
<dbReference type="NCBIfam" id="NF033516">
    <property type="entry name" value="transpos_IS3"/>
    <property type="match status" value="1"/>
</dbReference>
<dbReference type="RefSeq" id="WP_257745726.1">
    <property type="nucleotide sequence ID" value="NZ_CP102487.1"/>
</dbReference>
<dbReference type="GO" id="GO:0015074">
    <property type="term" value="P:DNA integration"/>
    <property type="evidence" value="ECO:0007669"/>
    <property type="project" value="InterPro"/>
</dbReference>
<dbReference type="Gene3D" id="3.30.420.10">
    <property type="entry name" value="Ribonuclease H-like superfamily/Ribonuclease H"/>
    <property type="match status" value="1"/>
</dbReference>
<evidence type="ECO:0000256" key="1">
    <source>
        <dbReference type="ARBA" id="ARBA00002286"/>
    </source>
</evidence>
<dbReference type="SUPFAM" id="SSF53098">
    <property type="entry name" value="Ribonuclease H-like"/>
    <property type="match status" value="1"/>
</dbReference>
<accession>A0AA94XYE7</accession>
<dbReference type="Pfam" id="PF13276">
    <property type="entry name" value="HTH_21"/>
    <property type="match status" value="1"/>
</dbReference>
<dbReference type="InterPro" id="IPR012337">
    <property type="entry name" value="RNaseH-like_sf"/>
</dbReference>
<dbReference type="Pfam" id="PF00665">
    <property type="entry name" value="rve"/>
    <property type="match status" value="1"/>
</dbReference>
<dbReference type="EMBL" id="CP102487">
    <property type="protein sequence ID" value="UUX59150.1"/>
    <property type="molecule type" value="Genomic_DNA"/>
</dbReference>
<dbReference type="InterPro" id="IPR050900">
    <property type="entry name" value="Transposase_IS3/IS150/IS904"/>
</dbReference>
<protein>
    <submittedName>
        <fullName evidence="3">IS3 family transposase</fullName>
    </submittedName>
</protein>
<name>A0AA94XYE7_9MICC</name>
<sequence>MHDLNDLLAVAGLARSTYYYQLKCLNKPDKHADLKADITESFKDSKGCYGHRQVRLDLQAKGWKVSKKLVLKLMRELGLSSKVRRRKKYSSYQGDTGKTAPNLLDRQFDVAQPDTVYVSDVTEFAVAGCKLYLSPVMDLFDRSILSFTLSTSPTTAFTARSLKMALDNRQFNKKLLVHTDQGLHYQHSSWRRLLAEHGAVQSMSRNGNCYDNAVMENFFGQLKTEAFHGERFENVDELAAVLEAHIGWYNLKRRQERLKGMAPMEYRHYALAA</sequence>
<dbReference type="InterPro" id="IPR001584">
    <property type="entry name" value="Integrase_cat-core"/>
</dbReference>
<organism evidence="3 4">
    <name type="scientific">Glutamicibacter halophytocola</name>
    <dbReference type="NCBI Taxonomy" id="1933880"/>
    <lineage>
        <taxon>Bacteria</taxon>
        <taxon>Bacillati</taxon>
        <taxon>Actinomycetota</taxon>
        <taxon>Actinomycetes</taxon>
        <taxon>Micrococcales</taxon>
        <taxon>Micrococcaceae</taxon>
        <taxon>Glutamicibacter</taxon>
    </lineage>
</organism>
<dbReference type="PROSITE" id="PS50994">
    <property type="entry name" value="INTEGRASE"/>
    <property type="match status" value="1"/>
</dbReference>
<reference evidence="3" key="1">
    <citation type="journal article" date="2022" name="Pest Manag. Sci.">
        <title>Glutamicibacter halophytocola-mediated host fitness of potato tuber moth on Solanaceae crops.</title>
        <authorList>
            <person name="Wang W."/>
            <person name="Xiao G."/>
            <person name="Du G."/>
            <person name="Chang L."/>
            <person name="Yang Y."/>
            <person name="Ye J."/>
            <person name="Chen B."/>
        </authorList>
    </citation>
    <scope>NUCLEOTIDE SEQUENCE</scope>
    <source>
        <strain evidence="3">S2</strain>
    </source>
</reference>
<dbReference type="AlphaFoldDB" id="A0AA94XYE7"/>
<feature type="domain" description="Integrase catalytic" evidence="2">
    <location>
        <begin position="109"/>
        <end position="271"/>
    </location>
</feature>
<dbReference type="Proteomes" id="UP001060018">
    <property type="component" value="Chromosome"/>
</dbReference>
<dbReference type="InterPro" id="IPR048020">
    <property type="entry name" value="Transpos_IS3"/>
</dbReference>
<evidence type="ECO:0000313" key="4">
    <source>
        <dbReference type="Proteomes" id="UP001060018"/>
    </source>
</evidence>